<geneLocation type="plasmid" evidence="2">
    <name>sym pNGR234b</name>
</geneLocation>
<gene>
    <name evidence="1" type="ordered locus">NGR_b08190</name>
</gene>
<reference evidence="2" key="1">
    <citation type="journal article" date="2004" name="J. Bacteriol.">
        <title>An evolutionary hot spot: the pNGR234b replicon of Rhizobium sp. strain NGR234.</title>
        <authorList>
            <person name="Streit W.R."/>
            <person name="Schmitz R.A."/>
            <person name="Perret X."/>
            <person name="Staehelin C."/>
            <person name="Deakin W.J."/>
            <person name="Raasch C."/>
            <person name="Liesegang H."/>
            <person name="Broughton W.J."/>
        </authorList>
    </citation>
    <scope>NUCLEOTIDE SEQUENCE [LARGE SCALE GENOMIC DNA]</scope>
    <source>
        <strain evidence="2">NBRC 101917 / NGR234</strain>
    </source>
</reference>
<dbReference type="RefSeq" id="WP_015886936.1">
    <property type="nucleotide sequence ID" value="NC_012586.1"/>
</dbReference>
<accession>C3KQB7</accession>
<proteinExistence type="predicted"/>
<evidence type="ECO:0000313" key="2">
    <source>
        <dbReference type="Proteomes" id="UP000001054"/>
    </source>
</evidence>
<dbReference type="AlphaFoldDB" id="C3KQB7"/>
<dbReference type="Proteomes" id="UP000001054">
    <property type="component" value="Plasmid pNGR234b"/>
</dbReference>
<dbReference type="PATRIC" id="fig|394.7.peg.1254"/>
<dbReference type="HOGENOM" id="CLU_579858_0_0_5"/>
<dbReference type="OrthoDB" id="9783791at2"/>
<dbReference type="KEGG" id="rhi:NGR_b08190"/>
<name>C3KQB7_SINFN</name>
<protein>
    <submittedName>
        <fullName evidence="1">Uncharacterized protein</fullName>
    </submittedName>
</protein>
<sequence>MLLQTHTSPEVLLRLRAAANSFDGRETVSTLSLPVRMGLDNVFQANGGLLISGWLLDPDSHVQSVRLCCQRAAMRIDDRWTRIDRSDVTDAFTDQPSFRNGLEGGGHGHGFLIFADRLAGGAQAPLHLELTLRDSRRAFLPLTPLRIPARAAVLRQLKSINPTDWALPEIIDRQIVPFLSGSERPLPTVGATLEAGSFDRAGGPPIVVAVGDSEEEDIAPFLGLLALDPETRRAPIALVLTAARFRRQAARIRRLAEFYQLSLRLMSTDAAGDVFDLLEAGARALTRETVVLLAGSLLPHRRGWYGKLAAAHAARKGSIISPTLAYEDHSVRWAGSWPTAEAECPPSARYAGYPLGALAGLKLTQVAAASLDCCILPRESLLLAGGFAAGYLGSGHKGLDLGLRLGRSGTESYWLPSVQMLGSDEASGVTTAATAALVERIDQRMFSIRWAVAPAGETEPTDRASAKRISA</sequence>
<reference evidence="1 2" key="2">
    <citation type="journal article" date="2009" name="Appl. Environ. Microbiol.">
        <title>Rhizobium sp. strain NGR234 possesses a remarkable number of secretion systems.</title>
        <authorList>
            <person name="Schmeisser C."/>
            <person name="Liesegang H."/>
            <person name="Krysciak D."/>
            <person name="Bakkou N."/>
            <person name="Le Quere A."/>
            <person name="Wollherr A."/>
            <person name="Heinemeyer I."/>
            <person name="Morgenstern B."/>
            <person name="Pommerening-Roeser A."/>
            <person name="Flores M."/>
            <person name="Palacios R."/>
            <person name="Brenner S."/>
            <person name="Gottschalk G."/>
            <person name="Schmitz R.A."/>
            <person name="Broughton W.J."/>
            <person name="Perret X."/>
            <person name="Strittmatter A.W."/>
            <person name="Streit W.R."/>
        </authorList>
    </citation>
    <scope>NUCLEOTIDE SEQUENCE [LARGE SCALE GENOMIC DNA]</scope>
    <source>
        <strain evidence="2">NBRC 101917 / NGR234</strain>
    </source>
</reference>
<evidence type="ECO:0000313" key="1">
    <source>
        <dbReference type="EMBL" id="ACP22275.1"/>
    </source>
</evidence>
<dbReference type="EMBL" id="CP000874">
    <property type="protein sequence ID" value="ACP22275.1"/>
    <property type="molecule type" value="Genomic_DNA"/>
</dbReference>
<organism evidence="1 2">
    <name type="scientific">Sinorhizobium fredii (strain NBRC 101917 / NGR234)</name>
    <dbReference type="NCBI Taxonomy" id="394"/>
    <lineage>
        <taxon>Bacteria</taxon>
        <taxon>Pseudomonadati</taxon>
        <taxon>Pseudomonadota</taxon>
        <taxon>Alphaproteobacteria</taxon>
        <taxon>Hyphomicrobiales</taxon>
        <taxon>Rhizobiaceae</taxon>
        <taxon>Sinorhizobium/Ensifer group</taxon>
        <taxon>Sinorhizobium</taxon>
    </lineage>
</organism>
<keyword evidence="2" id="KW-1185">Reference proteome</keyword>
<keyword evidence="1" id="KW-0614">Plasmid</keyword>